<reference evidence="2" key="2">
    <citation type="submission" date="2020-10" db="EMBL/GenBank/DDBJ databases">
        <authorList>
            <person name="Peck L.D."/>
            <person name="Nowell R.W."/>
            <person name="Flood J."/>
            <person name="Ryan M.J."/>
            <person name="Barraclough T.G."/>
        </authorList>
    </citation>
    <scope>NUCLEOTIDE SEQUENCE</scope>
    <source>
        <strain evidence="2">IMI 127659i</strain>
    </source>
</reference>
<reference evidence="2" key="1">
    <citation type="journal article" date="2020" name="bioRxiv">
        <title>Historical genomics reveals the evolutionary mechanisms behind multiple outbreaks of the host-specific coffee wilt pathogen Fusarium xylarioides.</title>
        <authorList>
            <person name="Peck D."/>
            <person name="Nowell R.W."/>
            <person name="Flood J."/>
            <person name="Ryan M.J."/>
            <person name="Barraclough T.G."/>
        </authorList>
    </citation>
    <scope>NUCLEOTIDE SEQUENCE</scope>
    <source>
        <strain evidence="2">IMI 127659i</strain>
    </source>
</reference>
<dbReference type="EMBL" id="JADFTT010000011">
    <property type="protein sequence ID" value="KAG5773411.1"/>
    <property type="molecule type" value="Genomic_DNA"/>
</dbReference>
<feature type="region of interest" description="Disordered" evidence="1">
    <location>
        <begin position="1"/>
        <end position="41"/>
    </location>
</feature>
<gene>
    <name evidence="2" type="ORF">H9Q72_000783</name>
</gene>
<dbReference type="OrthoDB" id="10453522at2759"/>
<comment type="caution">
    <text evidence="2">The sequence shown here is derived from an EMBL/GenBank/DDBJ whole genome shotgun (WGS) entry which is preliminary data.</text>
</comment>
<dbReference type="AlphaFoldDB" id="A0A9P7IBW6"/>
<organism evidence="2 3">
    <name type="scientific">Fusarium xylarioides</name>
    <dbReference type="NCBI Taxonomy" id="221167"/>
    <lineage>
        <taxon>Eukaryota</taxon>
        <taxon>Fungi</taxon>
        <taxon>Dikarya</taxon>
        <taxon>Ascomycota</taxon>
        <taxon>Pezizomycotina</taxon>
        <taxon>Sordariomycetes</taxon>
        <taxon>Hypocreomycetidae</taxon>
        <taxon>Hypocreales</taxon>
        <taxon>Nectriaceae</taxon>
        <taxon>Fusarium</taxon>
        <taxon>Fusarium fujikuroi species complex</taxon>
    </lineage>
</organism>
<evidence type="ECO:0000313" key="2">
    <source>
        <dbReference type="EMBL" id="KAG5773411.1"/>
    </source>
</evidence>
<proteinExistence type="predicted"/>
<keyword evidence="3" id="KW-1185">Reference proteome</keyword>
<feature type="compositionally biased region" description="Polar residues" evidence="1">
    <location>
        <begin position="14"/>
        <end position="25"/>
    </location>
</feature>
<dbReference type="Proteomes" id="UP000750502">
    <property type="component" value="Unassembled WGS sequence"/>
</dbReference>
<name>A0A9P7IBW6_9HYPO</name>
<feature type="region of interest" description="Disordered" evidence="1">
    <location>
        <begin position="97"/>
        <end position="140"/>
    </location>
</feature>
<feature type="compositionally biased region" description="Low complexity" evidence="1">
    <location>
        <begin position="101"/>
        <end position="112"/>
    </location>
</feature>
<sequence length="215" mass="23861">MANLHVTEADTAKRTSTSWRSPAQQEKSHPPFPSFFTKGSNNKYVLKDNDGHFHDVSLGDILERTSQDDARSSDESIGPSLFTSSLSYKSSFAQTSVSQFSSNPPTKPSSPSIGESSHQRDLVLPSPRLPDPVARRRDSESLYSVEDVSVQAIDYTATATQTSPRNSILKENAVPAPKVEIDSESQNLDEYLRKYGQRKVTRQKHIMTAFLISVK</sequence>
<accession>A0A9P7IBW6</accession>
<protein>
    <submittedName>
        <fullName evidence="2">Uncharacterized protein</fullName>
    </submittedName>
</protein>
<evidence type="ECO:0000313" key="3">
    <source>
        <dbReference type="Proteomes" id="UP000750502"/>
    </source>
</evidence>
<evidence type="ECO:0000256" key="1">
    <source>
        <dbReference type="SAM" id="MobiDB-lite"/>
    </source>
</evidence>